<feature type="domain" description="DNA helicase Holliday junction RuvA type" evidence="7">
    <location>
        <begin position="1"/>
        <end position="62"/>
    </location>
</feature>
<comment type="caution">
    <text evidence="6">Lacks conserved residue(s) required for the propagation of feature annotation.</text>
</comment>
<keyword evidence="1 6" id="KW-0963">Cytoplasm</keyword>
<keyword evidence="10" id="KW-1185">Reference proteome</keyword>
<dbReference type="SUPFAM" id="SSF46929">
    <property type="entry name" value="DNA helicase RuvA subunit, C-terminal domain"/>
    <property type="match status" value="1"/>
</dbReference>
<dbReference type="Gene3D" id="2.40.50.140">
    <property type="entry name" value="Nucleic acid-binding proteins"/>
    <property type="match status" value="1"/>
</dbReference>
<feature type="region of interest" description="Domain III" evidence="6">
    <location>
        <begin position="151"/>
        <end position="205"/>
    </location>
</feature>
<dbReference type="GO" id="GO:0009378">
    <property type="term" value="F:four-way junction helicase activity"/>
    <property type="evidence" value="ECO:0007669"/>
    <property type="project" value="InterPro"/>
</dbReference>
<dbReference type="NCBIfam" id="TIGR00084">
    <property type="entry name" value="ruvA"/>
    <property type="match status" value="1"/>
</dbReference>
<evidence type="ECO:0000313" key="10">
    <source>
        <dbReference type="Proteomes" id="UP000317496"/>
    </source>
</evidence>
<sequence length="205" mass="21401">MIAKLSGLLDSVAETFCILDVNGVGYQVFCSGRTLRNLPRPGEAVRLHVETHVREDHIHLFGFVSPSERECFNLLQTVQGVGAKVALGILSTLAPDELFRAIASADKTSLNRCDGVGPKLAVRLITELKDKVGGIALGPVASATSAETAAAETAGGPVADALSALVNLGYKRADAFGAVTTAARNLGDKANVQQLIPAALKELAR</sequence>
<dbReference type="KEGG" id="fer:FNB15_01990"/>
<keyword evidence="5 6" id="KW-0234">DNA repair</keyword>
<evidence type="ECO:0000259" key="7">
    <source>
        <dbReference type="Pfam" id="PF01330"/>
    </source>
</evidence>
<proteinExistence type="inferred from homology"/>
<dbReference type="Proteomes" id="UP000317496">
    <property type="component" value="Chromosome"/>
</dbReference>
<comment type="domain">
    <text evidence="6">Has three domains with a flexible linker between the domains II and III and assumes an 'L' shape. Domain III is highly mobile and contacts RuvB.</text>
</comment>
<dbReference type="GO" id="GO:0000400">
    <property type="term" value="F:four-way junction DNA binding"/>
    <property type="evidence" value="ECO:0007669"/>
    <property type="project" value="UniProtKB-UniRule"/>
</dbReference>
<dbReference type="Pfam" id="PF14520">
    <property type="entry name" value="HHH_5"/>
    <property type="match status" value="1"/>
</dbReference>
<dbReference type="Gene3D" id="1.10.150.20">
    <property type="entry name" value="5' to 3' exonuclease, C-terminal subdomain"/>
    <property type="match status" value="1"/>
</dbReference>
<comment type="subcellular location">
    <subcellularLocation>
        <location evidence="6">Cytoplasm</location>
    </subcellularLocation>
</comment>
<dbReference type="InterPro" id="IPR036267">
    <property type="entry name" value="RuvA_C_sf"/>
</dbReference>
<dbReference type="AlphaFoldDB" id="A0A516GX67"/>
<dbReference type="InterPro" id="IPR011114">
    <property type="entry name" value="RuvA_C"/>
</dbReference>
<comment type="similarity">
    <text evidence="6">Belongs to the RuvA family.</text>
</comment>
<keyword evidence="4 6" id="KW-0233">DNA recombination</keyword>
<feature type="region of interest" description="Domain II" evidence="6">
    <location>
        <begin position="65"/>
        <end position="142"/>
    </location>
</feature>
<feature type="region of interest" description="Domain I" evidence="6">
    <location>
        <begin position="1"/>
        <end position="64"/>
    </location>
</feature>
<dbReference type="InterPro" id="IPR010994">
    <property type="entry name" value="RuvA_2-like"/>
</dbReference>
<organism evidence="9 10">
    <name type="scientific">Ferrovibrio terrae</name>
    <dbReference type="NCBI Taxonomy" id="2594003"/>
    <lineage>
        <taxon>Bacteria</taxon>
        <taxon>Pseudomonadati</taxon>
        <taxon>Pseudomonadota</taxon>
        <taxon>Alphaproteobacteria</taxon>
        <taxon>Rhodospirillales</taxon>
        <taxon>Rhodospirillaceae</taxon>
        <taxon>Ferrovibrio</taxon>
    </lineage>
</organism>
<comment type="subunit">
    <text evidence="6">Homotetramer. Forms an RuvA(8)-RuvB(12)-Holliday junction (HJ) complex. HJ DNA is sandwiched between 2 RuvA tetramers; dsDNA enters through RuvA and exits via RuvB. An RuvB hexamer assembles on each DNA strand where it exits the tetramer. Each RuvB hexamer is contacted by two RuvA subunits (via domain III) on 2 adjacent RuvB subunits; this complex drives branch migration. In the full resolvosome a probable DNA-RuvA(4)-RuvB(12)-RuvC(2) complex forms which resolves the HJ.</text>
</comment>
<dbReference type="SUPFAM" id="SSF47781">
    <property type="entry name" value="RuvA domain 2-like"/>
    <property type="match status" value="1"/>
</dbReference>
<protein>
    <recommendedName>
        <fullName evidence="6">Holliday junction branch migration complex subunit RuvA</fullName>
    </recommendedName>
</protein>
<dbReference type="EMBL" id="CP041636">
    <property type="protein sequence ID" value="QDO96124.1"/>
    <property type="molecule type" value="Genomic_DNA"/>
</dbReference>
<dbReference type="Pfam" id="PF07499">
    <property type="entry name" value="RuvA_C"/>
    <property type="match status" value="1"/>
</dbReference>
<keyword evidence="2 6" id="KW-0227">DNA damage</keyword>
<dbReference type="GO" id="GO:0009379">
    <property type="term" value="C:Holliday junction helicase complex"/>
    <property type="evidence" value="ECO:0007669"/>
    <property type="project" value="InterPro"/>
</dbReference>
<dbReference type="GO" id="GO:0048476">
    <property type="term" value="C:Holliday junction resolvase complex"/>
    <property type="evidence" value="ECO:0007669"/>
    <property type="project" value="UniProtKB-UniRule"/>
</dbReference>
<dbReference type="Gene3D" id="1.10.8.10">
    <property type="entry name" value="DNA helicase RuvA subunit, C-terminal domain"/>
    <property type="match status" value="1"/>
</dbReference>
<dbReference type="SUPFAM" id="SSF50249">
    <property type="entry name" value="Nucleic acid-binding proteins"/>
    <property type="match status" value="1"/>
</dbReference>
<evidence type="ECO:0000259" key="8">
    <source>
        <dbReference type="Pfam" id="PF07499"/>
    </source>
</evidence>
<dbReference type="Pfam" id="PF01330">
    <property type="entry name" value="RuvA_N"/>
    <property type="match status" value="1"/>
</dbReference>
<evidence type="ECO:0000256" key="1">
    <source>
        <dbReference type="ARBA" id="ARBA00022490"/>
    </source>
</evidence>
<accession>A0A516GX67</accession>
<dbReference type="GO" id="GO:0005737">
    <property type="term" value="C:cytoplasm"/>
    <property type="evidence" value="ECO:0007669"/>
    <property type="project" value="UniProtKB-SubCell"/>
</dbReference>
<dbReference type="InterPro" id="IPR013849">
    <property type="entry name" value="DNA_helicase_Holl-junc_RuvA_I"/>
</dbReference>
<dbReference type="GO" id="GO:0005524">
    <property type="term" value="F:ATP binding"/>
    <property type="evidence" value="ECO:0007669"/>
    <property type="project" value="InterPro"/>
</dbReference>
<dbReference type="InterPro" id="IPR012340">
    <property type="entry name" value="NA-bd_OB-fold"/>
</dbReference>
<evidence type="ECO:0000256" key="3">
    <source>
        <dbReference type="ARBA" id="ARBA00023125"/>
    </source>
</evidence>
<dbReference type="InterPro" id="IPR000085">
    <property type="entry name" value="RuvA"/>
</dbReference>
<evidence type="ECO:0000313" key="9">
    <source>
        <dbReference type="EMBL" id="QDO96124.1"/>
    </source>
</evidence>
<comment type="function">
    <text evidence="6">The RuvA-RuvB-RuvC complex processes Holliday junction (HJ) DNA during genetic recombination and DNA repair, while the RuvA-RuvB complex plays an important role in the rescue of blocked DNA replication forks via replication fork reversal (RFR). RuvA specifically binds to HJ cruciform DNA, conferring on it an open structure. The RuvB hexamer acts as an ATP-dependent pump, pulling dsDNA into and through the RuvAB complex. HJ branch migration allows RuvC to scan DNA until it finds its consensus sequence, where it cleaves and resolves the cruciform DNA.</text>
</comment>
<name>A0A516GX67_9PROT</name>
<dbReference type="GO" id="GO:0006281">
    <property type="term" value="P:DNA repair"/>
    <property type="evidence" value="ECO:0007669"/>
    <property type="project" value="UniProtKB-UniRule"/>
</dbReference>
<feature type="domain" description="Holliday junction DNA helicase RuvA C-terminal" evidence="8">
    <location>
        <begin position="158"/>
        <end position="203"/>
    </location>
</feature>
<reference evidence="9 10" key="1">
    <citation type="submission" date="2019-07" db="EMBL/GenBank/DDBJ databases">
        <title>Genome sequencing for Ferrovibrio sp. K5.</title>
        <authorList>
            <person name="Park S.-J."/>
        </authorList>
    </citation>
    <scope>NUCLEOTIDE SEQUENCE [LARGE SCALE GENOMIC DNA]</scope>
    <source>
        <strain evidence="9 10">K5</strain>
    </source>
</reference>
<dbReference type="RefSeq" id="WP_144067105.1">
    <property type="nucleotide sequence ID" value="NZ_CP041636.1"/>
</dbReference>
<gene>
    <name evidence="6 9" type="primary">ruvA</name>
    <name evidence="9" type="ORF">FNB15_01990</name>
</gene>
<dbReference type="CDD" id="cd14332">
    <property type="entry name" value="UBA_RuvA_C"/>
    <property type="match status" value="1"/>
</dbReference>
<dbReference type="GO" id="GO:0006310">
    <property type="term" value="P:DNA recombination"/>
    <property type="evidence" value="ECO:0007669"/>
    <property type="project" value="UniProtKB-UniRule"/>
</dbReference>
<evidence type="ECO:0000256" key="4">
    <source>
        <dbReference type="ARBA" id="ARBA00023172"/>
    </source>
</evidence>
<dbReference type="HAMAP" id="MF_00031">
    <property type="entry name" value="DNA_HJ_migration_RuvA"/>
    <property type="match status" value="1"/>
</dbReference>
<keyword evidence="3 6" id="KW-0238">DNA-binding</keyword>
<evidence type="ECO:0000256" key="2">
    <source>
        <dbReference type="ARBA" id="ARBA00022763"/>
    </source>
</evidence>
<dbReference type="OrthoDB" id="5293449at2"/>
<evidence type="ECO:0000256" key="5">
    <source>
        <dbReference type="ARBA" id="ARBA00023204"/>
    </source>
</evidence>
<evidence type="ECO:0000256" key="6">
    <source>
        <dbReference type="HAMAP-Rule" id="MF_00031"/>
    </source>
</evidence>